<evidence type="ECO:0008006" key="16">
    <source>
        <dbReference type="Google" id="ProtNLM"/>
    </source>
</evidence>
<gene>
    <name evidence="14" type="ORF">DYB25_003884</name>
</gene>
<keyword evidence="10" id="KW-0175">Coiled coil</keyword>
<dbReference type="Pfam" id="PF13476">
    <property type="entry name" value="AAA_23"/>
    <property type="match status" value="1"/>
</dbReference>
<dbReference type="SUPFAM" id="SSF52540">
    <property type="entry name" value="P-loop containing nucleoside triphosphate hydrolases"/>
    <property type="match status" value="2"/>
</dbReference>
<evidence type="ECO:0000256" key="9">
    <source>
        <dbReference type="ARBA" id="ARBA00049360"/>
    </source>
</evidence>
<dbReference type="Gene3D" id="1.10.490.160">
    <property type="match status" value="1"/>
</dbReference>
<feature type="coiled-coil region" evidence="10">
    <location>
        <begin position="570"/>
        <end position="604"/>
    </location>
</feature>
<protein>
    <recommendedName>
        <fullName evidence="16">Rad50/SbcC-type AAA domain-containing protein</fullName>
    </recommendedName>
</protein>
<feature type="coiled-coil region" evidence="10">
    <location>
        <begin position="166"/>
        <end position="231"/>
    </location>
</feature>
<evidence type="ECO:0000259" key="12">
    <source>
        <dbReference type="Pfam" id="PF02026"/>
    </source>
</evidence>
<dbReference type="GO" id="GO:0016887">
    <property type="term" value="F:ATP hydrolysis activity"/>
    <property type="evidence" value="ECO:0007669"/>
    <property type="project" value="InterPro"/>
</dbReference>
<evidence type="ECO:0000256" key="2">
    <source>
        <dbReference type="ARBA" id="ARBA00004123"/>
    </source>
</evidence>
<keyword evidence="6" id="KW-0479">Metal-binding</keyword>
<comment type="subcellular location">
    <subcellularLocation>
        <location evidence="3">Chromosome</location>
    </subcellularLocation>
    <subcellularLocation>
        <location evidence="2">Nucleus</location>
    </subcellularLocation>
</comment>
<organism evidence="14 15">
    <name type="scientific">Aphanomyces astaci</name>
    <name type="common">Crayfish plague agent</name>
    <dbReference type="NCBI Taxonomy" id="112090"/>
    <lineage>
        <taxon>Eukaryota</taxon>
        <taxon>Sar</taxon>
        <taxon>Stramenopiles</taxon>
        <taxon>Oomycota</taxon>
        <taxon>Saprolegniomycetes</taxon>
        <taxon>Saprolegniales</taxon>
        <taxon>Verrucalvaceae</taxon>
        <taxon>Aphanomyces</taxon>
    </lineage>
</organism>
<feature type="coiled-coil region" evidence="10">
    <location>
        <begin position="1011"/>
        <end position="1079"/>
    </location>
</feature>
<dbReference type="VEuPathDB" id="FungiDB:H257_12631"/>
<comment type="similarity">
    <text evidence="4">Belongs to the SMC family. RAD50 subfamily.</text>
</comment>
<dbReference type="Pfam" id="PF02026">
    <property type="entry name" value="RyR"/>
    <property type="match status" value="1"/>
</dbReference>
<dbReference type="GO" id="GO:0030870">
    <property type="term" value="C:Mre11 complex"/>
    <property type="evidence" value="ECO:0007669"/>
    <property type="project" value="TreeGrafter"/>
</dbReference>
<keyword evidence="5" id="KW-0158">Chromosome</keyword>
<dbReference type="GO" id="GO:0070192">
    <property type="term" value="P:chromosome organization involved in meiotic cell cycle"/>
    <property type="evidence" value="ECO:0007669"/>
    <property type="project" value="TreeGrafter"/>
</dbReference>
<comment type="catalytic activity">
    <reaction evidence="9">
        <text>ATP + H2O = ADP + phosphate + H(+)</text>
        <dbReference type="Rhea" id="RHEA:13065"/>
        <dbReference type="ChEBI" id="CHEBI:15377"/>
        <dbReference type="ChEBI" id="CHEBI:15378"/>
        <dbReference type="ChEBI" id="CHEBI:30616"/>
        <dbReference type="ChEBI" id="CHEBI:43474"/>
        <dbReference type="ChEBI" id="CHEBI:456216"/>
    </reaction>
</comment>
<dbReference type="GO" id="GO:0000794">
    <property type="term" value="C:condensed nuclear chromosome"/>
    <property type="evidence" value="ECO:0007669"/>
    <property type="project" value="TreeGrafter"/>
</dbReference>
<feature type="domain" description="Ryanodine receptor Ryr" evidence="12">
    <location>
        <begin position="1388"/>
        <end position="1477"/>
    </location>
</feature>
<feature type="coiled-coil region" evidence="10">
    <location>
        <begin position="386"/>
        <end position="465"/>
    </location>
</feature>
<reference evidence="14 15" key="1">
    <citation type="submission" date="2018-08" db="EMBL/GenBank/DDBJ databases">
        <title>Aphanomyces genome sequencing and annotation.</title>
        <authorList>
            <person name="Minardi D."/>
            <person name="Oidtmann B."/>
            <person name="Van Der Giezen M."/>
            <person name="Studholme D.J."/>
        </authorList>
    </citation>
    <scope>NUCLEOTIDE SEQUENCE [LARGE SCALE GENOMIC DNA]</scope>
    <source>
        <strain evidence="14 15">Yx</strain>
    </source>
</reference>
<evidence type="ECO:0000256" key="8">
    <source>
        <dbReference type="ARBA" id="ARBA00023242"/>
    </source>
</evidence>
<feature type="non-terminal residue" evidence="14">
    <location>
        <position position="1"/>
    </location>
</feature>
<feature type="coiled-coil region" evidence="10">
    <location>
        <begin position="812"/>
        <end position="980"/>
    </location>
</feature>
<dbReference type="PANTHER" id="PTHR18867:SF12">
    <property type="entry name" value="DNA REPAIR PROTEIN RAD50"/>
    <property type="match status" value="1"/>
</dbReference>
<evidence type="ECO:0000256" key="10">
    <source>
        <dbReference type="SAM" id="Coils"/>
    </source>
</evidence>
<proteinExistence type="inferred from homology"/>
<dbReference type="GO" id="GO:0000722">
    <property type="term" value="P:telomere maintenance via recombination"/>
    <property type="evidence" value="ECO:0007669"/>
    <property type="project" value="TreeGrafter"/>
</dbReference>
<feature type="compositionally biased region" description="Low complexity" evidence="11">
    <location>
        <begin position="1573"/>
        <end position="1596"/>
    </location>
</feature>
<dbReference type="PANTHER" id="PTHR18867">
    <property type="entry name" value="RAD50"/>
    <property type="match status" value="1"/>
</dbReference>
<dbReference type="GO" id="GO:0007004">
    <property type="term" value="P:telomere maintenance via telomerase"/>
    <property type="evidence" value="ECO:0007669"/>
    <property type="project" value="TreeGrafter"/>
</dbReference>
<dbReference type="GO" id="GO:0006302">
    <property type="term" value="P:double-strand break repair"/>
    <property type="evidence" value="ECO:0007669"/>
    <property type="project" value="InterPro"/>
</dbReference>
<dbReference type="GO" id="GO:0043047">
    <property type="term" value="F:single-stranded telomeric DNA binding"/>
    <property type="evidence" value="ECO:0007669"/>
    <property type="project" value="TreeGrafter"/>
</dbReference>
<keyword evidence="7" id="KW-0862">Zinc</keyword>
<evidence type="ECO:0000313" key="14">
    <source>
        <dbReference type="EMBL" id="RHY13092.1"/>
    </source>
</evidence>
<evidence type="ECO:0000256" key="3">
    <source>
        <dbReference type="ARBA" id="ARBA00004286"/>
    </source>
</evidence>
<feature type="domain" description="Rad50/SbcC-type AAA" evidence="13">
    <location>
        <begin position="1"/>
        <end position="196"/>
    </location>
</feature>
<dbReference type="GO" id="GO:0003691">
    <property type="term" value="F:double-stranded telomeric DNA binding"/>
    <property type="evidence" value="ECO:0007669"/>
    <property type="project" value="TreeGrafter"/>
</dbReference>
<sequence length="1626" mass="184155">CGKTTIIECLKISCTGLLPPGARSGQTFVHDPKIRGDVEVKGSVRLRFTSRAGQTMVVQRTYRLQQKKNAVTFAAMDGVIRMVNEHGEKVSMNHKCSDLDKHIPSLLGVSKAVLDSVIFCHQEDSNWPLQEGKVLKSRFDDIFESARYTKALEAIRKLKLDRTSQGKDLKRDLDVINEQVKRARELEEQLEVRQTKLEALKLDQNAMSDNIDALERNAVDATHDLAESRSLHAELVQKDNGLASMLQEIQRNYRVNPEFKEMSESTAQLTELLANYDVIVATNNRQVEMIESQESQLQTTQATINEKVVNLRVNKGLLLKAIERLRTAAKARAELACDMGRKHAFGSFPSLSTSQEQRQFWARFQEALLDKETALKTMEQDSTKVQDQWNSTINKLETQVNQYTLQIDHKNAEMADVQKEEAKVVTFLQGHQRSASESTSSQRELSQLEAKLAELEAKLQASKDSHATSRLRDETVAIDKELNSLSFDVKIAQDKVSVLRGFEKEEGALEHSRRDVCARKAGVHENLTDPKFAQLLPHQPTEASLDQDVNTLEALAETCKRTIHESHDALRRCEAQATELNLKKQQEENTVSKLRKELDQLELGPMHELQRIFSAYQLLQPETAVAQLETMYMEAKDKTVSRKNAVMFLKTYKKKGEKEHCCPLCHRGMTPDELAVFSKLVADKMDDSKNQEKILKAERLEQQAFEVWKQTETLMPSWHRLQAIQKDLPARSDILNDLYKQSRALELDLTQTRLVVQQNEAKLSQVVEGWDLLKALKKSYDQVAFDARKVAASERDLASRLADSLGSNPPTMSMAQEALESMQTKCRDLETKLKQKQAEVHAASDALMRLQGEVHRAREEKHQLNQRNIQLEKAKDQRESLRAKLRKLQEELATDQRDVPSVQRELQIKVNEREISRLQLKDAIDAKRAELTSCQQDLQLVQRKHEEVDEMQKQNDEAKLHALDQELQQLHTQSERISRDIAMLQPEKSRARSSLSETESFKRQIRDNIQFRQLRDAADKAKEDLEAFKRKMDTFRSVAEAENACRVASQTLNAAKEERAKLAGKQDNLQENVREVQVQLAHRDLKNIDEKKRHKFIEFETTMMAVSDLDKYYKALDMSLMQFHSQKIEEINAIIRSLWQITYRGQDIDTIEIVSGHESGDSNSKRSYNYRVVMRKDSAVLDMRGRCSAGQKVLAGLVIRLALAETFCLNCGILALDEPTTNLDSANKLGLAQAISEYVDLCLGYISRRNMLTNGALCSILIAREKQQNFQLICITHDEEFVQMLNRSQMLGGSRPEYLWTVAYDQLSDESKAYDRDTSIEALKVIQALGYIMQPTHHHSTGNSTTSSSTSSTIPGSRTANTLMSATSSSMMDFDVEFGLAVADGDTYAPQPIATDDISLSPELNSLVELLAENTHDVWAKKRMEEGWVYGPQRNDPRKEHDGLVPYVYLTSDEKDMDRNTAVQTIKCILRCGFTFTHSKQQRHPRSSSAKFKYVDELFGRSEDAQMARLEDATAAAMTVQKAKDAFMGRRGHKTYGSVTFADSPTHHHPSATPSVARASSVELPPTTSGSMPLTSTRLRTSLRRTPSLPSSGSPGVSFLTTDADATTPSHDNDQNDDDVQIHIQR</sequence>
<evidence type="ECO:0000256" key="1">
    <source>
        <dbReference type="ARBA" id="ARBA00001947"/>
    </source>
</evidence>
<keyword evidence="8" id="KW-0539">Nucleus</keyword>
<evidence type="ECO:0000259" key="13">
    <source>
        <dbReference type="Pfam" id="PF13476"/>
    </source>
</evidence>
<comment type="caution">
    <text evidence="14">The sequence shown here is derived from an EMBL/GenBank/DDBJ whole genome shotgun (WGS) entry which is preliminary data.</text>
</comment>
<evidence type="ECO:0000256" key="7">
    <source>
        <dbReference type="ARBA" id="ARBA00022833"/>
    </source>
</evidence>
<dbReference type="Gene3D" id="3.40.50.300">
    <property type="entry name" value="P-loop containing nucleotide triphosphate hydrolases"/>
    <property type="match status" value="2"/>
</dbReference>
<evidence type="ECO:0000313" key="15">
    <source>
        <dbReference type="Proteomes" id="UP000266239"/>
    </source>
</evidence>
<evidence type="ECO:0000256" key="4">
    <source>
        <dbReference type="ARBA" id="ARBA00009439"/>
    </source>
</evidence>
<feature type="region of interest" description="Disordered" evidence="11">
    <location>
        <begin position="1540"/>
        <end position="1626"/>
    </location>
</feature>
<feature type="compositionally biased region" description="Polar residues" evidence="11">
    <location>
        <begin position="1599"/>
        <end position="1610"/>
    </location>
</feature>
<dbReference type="InterPro" id="IPR038729">
    <property type="entry name" value="Rad50/SbcC_AAA"/>
</dbReference>
<name>A0A397AZR4_APHAT</name>
<dbReference type="EMBL" id="QUTA01006012">
    <property type="protein sequence ID" value="RHY13092.1"/>
    <property type="molecule type" value="Genomic_DNA"/>
</dbReference>
<dbReference type="InterPro" id="IPR003032">
    <property type="entry name" value="Ryanodine_rcpt"/>
</dbReference>
<dbReference type="GO" id="GO:0046872">
    <property type="term" value="F:metal ion binding"/>
    <property type="evidence" value="ECO:0007669"/>
    <property type="project" value="UniProtKB-KW"/>
</dbReference>
<dbReference type="VEuPathDB" id="FungiDB:H257_08287"/>
<feature type="compositionally biased region" description="Low complexity" evidence="11">
    <location>
        <begin position="1341"/>
        <end position="1353"/>
    </location>
</feature>
<evidence type="ECO:0000256" key="6">
    <source>
        <dbReference type="ARBA" id="ARBA00022723"/>
    </source>
</evidence>
<feature type="region of interest" description="Disordered" evidence="11">
    <location>
        <begin position="1337"/>
        <end position="1360"/>
    </location>
</feature>
<comment type="cofactor">
    <cofactor evidence="1">
        <name>Zn(2+)</name>
        <dbReference type="ChEBI" id="CHEBI:29105"/>
    </cofactor>
</comment>
<dbReference type="InterPro" id="IPR027417">
    <property type="entry name" value="P-loop_NTPase"/>
</dbReference>
<dbReference type="GO" id="GO:0051880">
    <property type="term" value="F:G-quadruplex DNA binding"/>
    <property type="evidence" value="ECO:0007669"/>
    <property type="project" value="TreeGrafter"/>
</dbReference>
<evidence type="ECO:0000256" key="11">
    <source>
        <dbReference type="SAM" id="MobiDB-lite"/>
    </source>
</evidence>
<evidence type="ECO:0000256" key="5">
    <source>
        <dbReference type="ARBA" id="ARBA00022454"/>
    </source>
</evidence>
<dbReference type="Proteomes" id="UP000266239">
    <property type="component" value="Unassembled WGS sequence"/>
</dbReference>
<accession>A0A397AZR4</accession>